<dbReference type="Proteomes" id="UP001074726">
    <property type="component" value="Unassembled WGS sequence"/>
</dbReference>
<accession>A0ABT4CGY7</accession>
<organism evidence="3 4">
    <name type="scientific">Nocardioides pini</name>
    <dbReference type="NCBI Taxonomy" id="2975053"/>
    <lineage>
        <taxon>Bacteria</taxon>
        <taxon>Bacillati</taxon>
        <taxon>Actinomycetota</taxon>
        <taxon>Actinomycetes</taxon>
        <taxon>Propionibacteriales</taxon>
        <taxon>Nocardioidaceae</taxon>
        <taxon>Nocardioides</taxon>
    </lineage>
</organism>
<evidence type="ECO:0000313" key="3">
    <source>
        <dbReference type="EMBL" id="MCY4728222.1"/>
    </source>
</evidence>
<evidence type="ECO:0000256" key="2">
    <source>
        <dbReference type="SAM" id="Phobius"/>
    </source>
</evidence>
<feature type="compositionally biased region" description="Low complexity" evidence="1">
    <location>
        <begin position="144"/>
        <end position="161"/>
    </location>
</feature>
<feature type="compositionally biased region" description="Low complexity" evidence="1">
    <location>
        <begin position="66"/>
        <end position="81"/>
    </location>
</feature>
<protein>
    <submittedName>
        <fullName evidence="3">Uncharacterized protein</fullName>
    </submittedName>
</protein>
<sequence length="161" mass="15751">MTESSLPTPPATGDATAPAYDATTPARRTWRDRLPRRLPSGRRAVAAGAVVAGLAVGGAGFGVGYAVGDDGATDTATTRTGPGWGERGDGRGPMGDLDGDGQVPGGEMGGEMGGQPGGPPGDLTQGQGGTTDQAPDFDGDGQPDTDSGTDGSDSDTTSLSS</sequence>
<feature type="compositionally biased region" description="Low complexity" evidence="1">
    <location>
        <begin position="11"/>
        <end position="27"/>
    </location>
</feature>
<name>A0ABT4CGY7_9ACTN</name>
<feature type="transmembrane region" description="Helical" evidence="2">
    <location>
        <begin position="44"/>
        <end position="67"/>
    </location>
</feature>
<feature type="region of interest" description="Disordered" evidence="1">
    <location>
        <begin position="63"/>
        <end position="161"/>
    </location>
</feature>
<reference evidence="3" key="1">
    <citation type="submission" date="2022-08" db="EMBL/GenBank/DDBJ databases">
        <title>Genome sequencing of Nocardioides sp. STR2.</title>
        <authorList>
            <person name="So Y."/>
        </authorList>
    </citation>
    <scope>NUCLEOTIDE SEQUENCE</scope>
    <source>
        <strain evidence="3">STR2</strain>
    </source>
</reference>
<feature type="compositionally biased region" description="Low complexity" evidence="1">
    <location>
        <begin position="121"/>
        <end position="134"/>
    </location>
</feature>
<dbReference type="EMBL" id="JAPPUX010000005">
    <property type="protein sequence ID" value="MCY4728222.1"/>
    <property type="molecule type" value="Genomic_DNA"/>
</dbReference>
<keyword evidence="4" id="KW-1185">Reference proteome</keyword>
<evidence type="ECO:0000313" key="4">
    <source>
        <dbReference type="Proteomes" id="UP001074726"/>
    </source>
</evidence>
<evidence type="ECO:0000256" key="1">
    <source>
        <dbReference type="SAM" id="MobiDB-lite"/>
    </source>
</evidence>
<dbReference type="RefSeq" id="WP_268113181.1">
    <property type="nucleotide sequence ID" value="NZ_JAPPUX010000005.1"/>
</dbReference>
<keyword evidence="2" id="KW-0812">Transmembrane</keyword>
<feature type="compositionally biased region" description="Gly residues" evidence="1">
    <location>
        <begin position="102"/>
        <end position="116"/>
    </location>
</feature>
<feature type="region of interest" description="Disordered" evidence="1">
    <location>
        <begin position="1"/>
        <end position="43"/>
    </location>
</feature>
<proteinExistence type="predicted"/>
<keyword evidence="2" id="KW-1133">Transmembrane helix</keyword>
<comment type="caution">
    <text evidence="3">The sequence shown here is derived from an EMBL/GenBank/DDBJ whole genome shotgun (WGS) entry which is preliminary data.</text>
</comment>
<keyword evidence="2" id="KW-0472">Membrane</keyword>
<gene>
    <name evidence="3" type="ORF">NYO98_18225</name>
</gene>